<dbReference type="Pfam" id="PF00732">
    <property type="entry name" value="GMC_oxred_N"/>
    <property type="match status" value="1"/>
</dbReference>
<dbReference type="EMBL" id="JARKIF010000055">
    <property type="protein sequence ID" value="KAJ7606674.1"/>
    <property type="molecule type" value="Genomic_DNA"/>
</dbReference>
<dbReference type="InterPro" id="IPR000172">
    <property type="entry name" value="GMC_OxRdtase_N"/>
</dbReference>
<accession>A0AAD7B0Z5</accession>
<dbReference type="PANTHER" id="PTHR11552:SF78">
    <property type="entry name" value="GLUCOSE-METHANOL-CHOLINE OXIDOREDUCTASE N-TERMINAL DOMAIN-CONTAINING PROTEIN"/>
    <property type="match status" value="1"/>
</dbReference>
<evidence type="ECO:0000313" key="5">
    <source>
        <dbReference type="EMBL" id="KAJ7606674.1"/>
    </source>
</evidence>
<evidence type="ECO:0000256" key="3">
    <source>
        <dbReference type="PIRSR" id="PIRSR000137-2"/>
    </source>
</evidence>
<evidence type="ECO:0000259" key="4">
    <source>
        <dbReference type="PROSITE" id="PS00624"/>
    </source>
</evidence>
<evidence type="ECO:0000256" key="2">
    <source>
        <dbReference type="ARBA" id="ARBA00010790"/>
    </source>
</evidence>
<dbReference type="Gene3D" id="3.50.50.60">
    <property type="entry name" value="FAD/NAD(P)-binding domain"/>
    <property type="match status" value="1"/>
</dbReference>
<feature type="binding site" evidence="3">
    <location>
        <position position="239"/>
    </location>
    <ligand>
        <name>FAD</name>
        <dbReference type="ChEBI" id="CHEBI:57692"/>
    </ligand>
</feature>
<dbReference type="Gene3D" id="3.30.560.10">
    <property type="entry name" value="Glucose Oxidase, domain 3"/>
    <property type="match status" value="1"/>
</dbReference>
<reference evidence="5" key="1">
    <citation type="submission" date="2023-03" db="EMBL/GenBank/DDBJ databases">
        <title>Massive genome expansion in bonnet fungi (Mycena s.s.) driven by repeated elements and novel gene families across ecological guilds.</title>
        <authorList>
            <consortium name="Lawrence Berkeley National Laboratory"/>
            <person name="Harder C.B."/>
            <person name="Miyauchi S."/>
            <person name="Viragh M."/>
            <person name="Kuo A."/>
            <person name="Thoen E."/>
            <person name="Andreopoulos B."/>
            <person name="Lu D."/>
            <person name="Skrede I."/>
            <person name="Drula E."/>
            <person name="Henrissat B."/>
            <person name="Morin E."/>
            <person name="Kohler A."/>
            <person name="Barry K."/>
            <person name="LaButti K."/>
            <person name="Morin E."/>
            <person name="Salamov A."/>
            <person name="Lipzen A."/>
            <person name="Mereny Z."/>
            <person name="Hegedus B."/>
            <person name="Baldrian P."/>
            <person name="Stursova M."/>
            <person name="Weitz H."/>
            <person name="Taylor A."/>
            <person name="Grigoriev I.V."/>
            <person name="Nagy L.G."/>
            <person name="Martin F."/>
            <person name="Kauserud H."/>
        </authorList>
    </citation>
    <scope>NUCLEOTIDE SEQUENCE</scope>
    <source>
        <strain evidence="5">9284</strain>
    </source>
</reference>
<feature type="domain" description="Glucose-methanol-choline oxidoreductase N-terminal" evidence="4">
    <location>
        <begin position="282"/>
        <end position="296"/>
    </location>
</feature>
<comment type="cofactor">
    <cofactor evidence="1 3">
        <name>FAD</name>
        <dbReference type="ChEBI" id="CHEBI:57692"/>
    </cofactor>
</comment>
<evidence type="ECO:0000256" key="1">
    <source>
        <dbReference type="ARBA" id="ARBA00001974"/>
    </source>
</evidence>
<dbReference type="Pfam" id="PF05199">
    <property type="entry name" value="GMC_oxred_C"/>
    <property type="match status" value="1"/>
</dbReference>
<comment type="caution">
    <text evidence="5">The sequence shown here is derived from an EMBL/GenBank/DDBJ whole genome shotgun (WGS) entry which is preliminary data.</text>
</comment>
<dbReference type="GO" id="GO:0016614">
    <property type="term" value="F:oxidoreductase activity, acting on CH-OH group of donors"/>
    <property type="evidence" value="ECO:0007669"/>
    <property type="project" value="InterPro"/>
</dbReference>
<evidence type="ECO:0000313" key="6">
    <source>
        <dbReference type="Proteomes" id="UP001221142"/>
    </source>
</evidence>
<dbReference type="SUPFAM" id="SSF54373">
    <property type="entry name" value="FAD-linked reductases, C-terminal domain"/>
    <property type="match status" value="1"/>
</dbReference>
<keyword evidence="6" id="KW-1185">Reference proteome</keyword>
<dbReference type="PIRSF" id="PIRSF000137">
    <property type="entry name" value="Alcohol_oxidase"/>
    <property type="match status" value="1"/>
</dbReference>
<dbReference type="InterPro" id="IPR036188">
    <property type="entry name" value="FAD/NAD-bd_sf"/>
</dbReference>
<dbReference type="AlphaFoldDB" id="A0AAD7B0Z5"/>
<sequence>MADPHTIQPEYDIIFAGGGTVACIAATRLAEAFPERSILILERGPTTKGKKEHIQPGLYMNHLAQDTKTTVTHVSSPSEDVGGRSVGVPIGQCVGGSSSVNFMVYSRPSASDLDEWETAYGNPGWNADSMIPMFQRSETYELGPDLPTHGSNGPLKVTYGGGPGDSGIGLWKEFVDVGSTIEEDRPVAADGHCFYKESINVFCRTPKWISKDGRRSDVAHHYLYNKVLPNLTICDGCLVKRVLIENGVATGVEFFFNPQIHASAPQTTSTVKARQLVIVSGGAMGSPQILERSGIGHPAILQRAGVPLVVDLPGVGEGYQDHILVFPLYLIDPKELTIDALARGDPATLREAQEQWDKDGSGLMSTTGVAEAGIKLRPRPHELPLLGPEFMDYWNAGGFAGKEDKPLLSVSPVARGFDYTDASLPKTISVATFLCYPISRGHFHITSADPSAPVDFKTGYLSSPGEVAALRWGYKTGREIARRMPSYRGEFAVTHPVFPSGSKARETGTQPVPLSAPKIVYSKEDDGAIDEYLRGAVQTAWHSLGTCAMKPRAQGGVVDPALGVYGVKNLKVADLSIVPGNVNCNTYSVAAAIGEKAAVILVEELGKR</sequence>
<proteinExistence type="inferred from homology"/>
<dbReference type="PANTHER" id="PTHR11552">
    <property type="entry name" value="GLUCOSE-METHANOL-CHOLINE GMC OXIDOREDUCTASE"/>
    <property type="match status" value="1"/>
</dbReference>
<organism evidence="5 6">
    <name type="scientific">Roridomyces roridus</name>
    <dbReference type="NCBI Taxonomy" id="1738132"/>
    <lineage>
        <taxon>Eukaryota</taxon>
        <taxon>Fungi</taxon>
        <taxon>Dikarya</taxon>
        <taxon>Basidiomycota</taxon>
        <taxon>Agaricomycotina</taxon>
        <taxon>Agaricomycetes</taxon>
        <taxon>Agaricomycetidae</taxon>
        <taxon>Agaricales</taxon>
        <taxon>Marasmiineae</taxon>
        <taxon>Mycenaceae</taxon>
        <taxon>Roridomyces</taxon>
    </lineage>
</organism>
<dbReference type="SUPFAM" id="SSF51905">
    <property type="entry name" value="FAD/NAD(P)-binding domain"/>
    <property type="match status" value="1"/>
</dbReference>
<protein>
    <recommendedName>
        <fullName evidence="4">Glucose-methanol-choline oxidoreductase N-terminal domain-containing protein</fullName>
    </recommendedName>
</protein>
<comment type="similarity">
    <text evidence="2">Belongs to the GMC oxidoreductase family.</text>
</comment>
<keyword evidence="3" id="KW-0285">Flavoprotein</keyword>
<feature type="binding site" evidence="3">
    <location>
        <begin position="101"/>
        <end position="104"/>
    </location>
    <ligand>
        <name>FAD</name>
        <dbReference type="ChEBI" id="CHEBI:57692"/>
    </ligand>
</feature>
<keyword evidence="3" id="KW-0274">FAD</keyword>
<feature type="binding site" evidence="3">
    <location>
        <begin position="541"/>
        <end position="542"/>
    </location>
    <ligand>
        <name>FAD</name>
        <dbReference type="ChEBI" id="CHEBI:57692"/>
    </ligand>
</feature>
<dbReference type="PROSITE" id="PS00624">
    <property type="entry name" value="GMC_OXRED_2"/>
    <property type="match status" value="1"/>
</dbReference>
<gene>
    <name evidence="5" type="ORF">FB45DRAFT_807572</name>
</gene>
<dbReference type="Proteomes" id="UP001221142">
    <property type="component" value="Unassembled WGS sequence"/>
</dbReference>
<dbReference type="InterPro" id="IPR007867">
    <property type="entry name" value="GMC_OxRtase_C"/>
</dbReference>
<dbReference type="InterPro" id="IPR012132">
    <property type="entry name" value="GMC_OxRdtase"/>
</dbReference>
<dbReference type="GO" id="GO:0050660">
    <property type="term" value="F:flavin adenine dinucleotide binding"/>
    <property type="evidence" value="ECO:0007669"/>
    <property type="project" value="InterPro"/>
</dbReference>
<name>A0AAD7B0Z5_9AGAR</name>